<evidence type="ECO:0000256" key="2">
    <source>
        <dbReference type="ARBA" id="ARBA00004328"/>
    </source>
</evidence>
<evidence type="ECO:0000256" key="25">
    <source>
        <dbReference type="ARBA" id="ARBA00047370"/>
    </source>
</evidence>
<dbReference type="Pfam" id="PF00946">
    <property type="entry name" value="Mononeg_RNA_pol"/>
    <property type="match status" value="1"/>
</dbReference>
<dbReference type="PROSITE" id="PS51590">
    <property type="entry name" value="SAM_MT_MNV_L"/>
    <property type="match status" value="1"/>
</dbReference>
<evidence type="ECO:0000256" key="15">
    <source>
        <dbReference type="ARBA" id="ARBA00022953"/>
    </source>
</evidence>
<evidence type="ECO:0000313" key="29">
    <source>
        <dbReference type="EMBL" id="APG78816.1"/>
    </source>
</evidence>
<evidence type="ECO:0000256" key="9">
    <source>
        <dbReference type="ARBA" id="ARBA00022691"/>
    </source>
</evidence>
<evidence type="ECO:0000256" key="8">
    <source>
        <dbReference type="ARBA" id="ARBA00022679"/>
    </source>
</evidence>
<feature type="domain" description="Mononegavirus-type SAM-dependent 2'-O-MTase" evidence="28">
    <location>
        <begin position="1713"/>
        <end position="1911"/>
    </location>
</feature>
<evidence type="ECO:0000256" key="1">
    <source>
        <dbReference type="ARBA" id="ARBA00004192"/>
    </source>
</evidence>
<reference evidence="29" key="1">
    <citation type="journal article" date="2016" name="Nature">
        <title>Redefining the invertebrate RNA virosphere.</title>
        <authorList>
            <person name="Shi M."/>
            <person name="Lin X.D."/>
            <person name="Tian J.H."/>
            <person name="Chen L.J."/>
            <person name="Chen X."/>
            <person name="Li C.X."/>
            <person name="Qin X.C."/>
            <person name="Li J."/>
            <person name="Cao J.P."/>
            <person name="Eden J.S."/>
            <person name="Buchmann J."/>
            <person name="Wang W."/>
            <person name="Xu J."/>
            <person name="Holmes E.C."/>
            <person name="Zhang Y.Z."/>
        </authorList>
    </citation>
    <scope>NUCLEOTIDE SEQUENCE [LARGE SCALE GENOMIC DNA]</scope>
    <source>
        <strain evidence="29">WHZHC73015</strain>
    </source>
</reference>
<dbReference type="KEGG" id="vg:30855466"/>
<comment type="catalytic activity">
    <reaction evidence="20">
        <text>a 5'-end (5'-triphosphoguanosine)-(2'-O-methyladenylyl)-adenylyl-cytidylyl-adenosine in mRNA + S-adenosyl-L-methionine = a 5'-end (N(7)-methyl 5'-triphosphoguanosine)-(2'-O-methyladenylyl)-adenylyl-cytidylyl-adenosine in mRNA + S-adenosyl-L-homocysteine</text>
        <dbReference type="Rhea" id="RHEA:65440"/>
        <dbReference type="Rhea" id="RHEA-COMP:16798"/>
        <dbReference type="Rhea" id="RHEA-COMP:16801"/>
        <dbReference type="ChEBI" id="CHEBI:57856"/>
        <dbReference type="ChEBI" id="CHEBI:59789"/>
        <dbReference type="ChEBI" id="CHEBI:156482"/>
        <dbReference type="ChEBI" id="CHEBI:156483"/>
    </reaction>
</comment>
<dbReference type="GO" id="GO:0030430">
    <property type="term" value="C:host cell cytoplasm"/>
    <property type="evidence" value="ECO:0007669"/>
    <property type="project" value="UniProtKB-SubCell"/>
</dbReference>
<accession>A0A1L3KN76</accession>
<comment type="subcellular location">
    <subcellularLocation>
        <location evidence="1">Host cytoplasm</location>
    </subcellularLocation>
    <subcellularLocation>
        <location evidence="2">Virion</location>
    </subcellularLocation>
</comment>
<evidence type="ECO:0000256" key="3">
    <source>
        <dbReference type="ARBA" id="ARBA00012494"/>
    </source>
</evidence>
<keyword evidence="7" id="KW-0507">mRNA processing</keyword>
<keyword evidence="17" id="KW-1035">Host cytoplasm</keyword>
<evidence type="ECO:0000256" key="17">
    <source>
        <dbReference type="ARBA" id="ARBA00023200"/>
    </source>
</evidence>
<dbReference type="GO" id="GO:0016787">
    <property type="term" value="F:hydrolase activity"/>
    <property type="evidence" value="ECO:0007669"/>
    <property type="project" value="UniProtKB-KW"/>
</dbReference>
<dbReference type="PROSITE" id="PS50526">
    <property type="entry name" value="RDRP_SSRNA_NEG_NONSEG"/>
    <property type="match status" value="1"/>
</dbReference>
<dbReference type="GO" id="GO:0004482">
    <property type="term" value="F:mRNA 5'-cap (guanine-N7-)-methyltransferase activity"/>
    <property type="evidence" value="ECO:0007669"/>
    <property type="project" value="InterPro"/>
</dbReference>
<evidence type="ECO:0000256" key="18">
    <source>
        <dbReference type="ARBA" id="ARBA00023268"/>
    </source>
</evidence>
<keyword evidence="5 29" id="KW-0696">RNA-directed RNA polymerase</keyword>
<keyword evidence="12" id="KW-0378">Hydrolase</keyword>
<keyword evidence="9" id="KW-0949">S-adenosyl-L-methionine</keyword>
<evidence type="ECO:0000256" key="16">
    <source>
        <dbReference type="ARBA" id="ARBA00023042"/>
    </source>
</evidence>
<evidence type="ECO:0000256" key="23">
    <source>
        <dbReference type="ARBA" id="ARBA00031012"/>
    </source>
</evidence>
<keyword evidence="16" id="KW-0506">mRNA capping</keyword>
<keyword evidence="18" id="KW-0511">Multifunctional enzyme</keyword>
<comment type="catalytic activity">
    <reaction evidence="19">
        <text>a 5'-end triphospho-adenylyl-adenylyl-cytidylyl-adenosine in mRNA + GDP + H(+) = a 5'-end (5'-triphosphoguanosine)-adenylyl-adenylyl-cytidylyl-adenosine in mRNA + diphosphate</text>
        <dbReference type="Rhea" id="RHEA:65436"/>
        <dbReference type="Rhea" id="RHEA-COMP:16797"/>
        <dbReference type="Rhea" id="RHEA-COMP:16799"/>
        <dbReference type="ChEBI" id="CHEBI:15378"/>
        <dbReference type="ChEBI" id="CHEBI:33019"/>
        <dbReference type="ChEBI" id="CHEBI:58189"/>
        <dbReference type="ChEBI" id="CHEBI:156484"/>
        <dbReference type="ChEBI" id="CHEBI:156503"/>
        <dbReference type="EC" id="2.7.7.88"/>
    </reaction>
</comment>
<dbReference type="GO" id="GO:0005524">
    <property type="term" value="F:ATP binding"/>
    <property type="evidence" value="ECO:0007669"/>
    <property type="project" value="UniProtKB-KW"/>
</dbReference>
<dbReference type="InterPro" id="IPR014023">
    <property type="entry name" value="Mononeg_RNA_pol_cat"/>
</dbReference>
<evidence type="ECO:0000256" key="12">
    <source>
        <dbReference type="ARBA" id="ARBA00022801"/>
    </source>
</evidence>
<evidence type="ECO:0000313" key="30">
    <source>
        <dbReference type="Proteomes" id="UP000203224"/>
    </source>
</evidence>
<dbReference type="EC" id="2.7.7.88" evidence="4"/>
<keyword evidence="14" id="KW-0946">Virion</keyword>
<evidence type="ECO:0000256" key="19">
    <source>
        <dbReference type="ARBA" id="ARBA00024494"/>
    </source>
</evidence>
<evidence type="ECO:0000256" key="11">
    <source>
        <dbReference type="ARBA" id="ARBA00022741"/>
    </source>
</evidence>
<dbReference type="RefSeq" id="YP_009337815.1">
    <property type="nucleotide sequence ID" value="NC_033267.1"/>
</dbReference>
<organism evidence="29">
    <name type="scientific">Hubei rhabdo-like virus 9</name>
    <dbReference type="NCBI Taxonomy" id="1923193"/>
    <lineage>
        <taxon>Viruses</taxon>
        <taxon>Riboviria</taxon>
        <taxon>Orthornavirae</taxon>
        <taxon>Negarnaviricota</taxon>
        <taxon>Haploviricotina</taxon>
        <taxon>Monjiviricetes</taxon>
        <taxon>Mononegavirales</taxon>
        <taxon>Rhabdoviridae</taxon>
        <taxon>Deltarhabdovirinae</taxon>
        <taxon>Betanemrhavirus</taxon>
        <taxon>Betanemrhavirus hubei</taxon>
    </lineage>
</organism>
<feature type="domain" description="RdRp catalytic" evidence="27">
    <location>
        <begin position="586"/>
        <end position="767"/>
    </location>
</feature>
<evidence type="ECO:0000256" key="10">
    <source>
        <dbReference type="ARBA" id="ARBA00022695"/>
    </source>
</evidence>
<dbReference type="Pfam" id="PF14318">
    <property type="entry name" value="Mononeg_mRNAcap"/>
    <property type="match status" value="1"/>
</dbReference>
<keyword evidence="6" id="KW-0489">Methyltransferase</keyword>
<evidence type="ECO:0000256" key="21">
    <source>
        <dbReference type="ARBA" id="ARBA00026099"/>
    </source>
</evidence>
<comment type="catalytic activity">
    <reaction evidence="24">
        <text>a 5'-end (5'-triphosphoguanosine)-adenylyl-adenylyl-cytidylyl-adenosine in mRNA + S-adenosyl-L-methionine = a 5'-end (5'-triphosphoguanosine)-(2'-O-methyladenylyl)-adenylyl-cytidylyl-adenosine in mRNA + S-adenosyl-L-homocysteine + H(+)</text>
        <dbReference type="Rhea" id="RHEA:65380"/>
        <dbReference type="Rhea" id="RHEA-COMP:16797"/>
        <dbReference type="Rhea" id="RHEA-COMP:16801"/>
        <dbReference type="ChEBI" id="CHEBI:15378"/>
        <dbReference type="ChEBI" id="CHEBI:57856"/>
        <dbReference type="ChEBI" id="CHEBI:59789"/>
        <dbReference type="ChEBI" id="CHEBI:156482"/>
        <dbReference type="ChEBI" id="CHEBI:156484"/>
    </reaction>
</comment>
<evidence type="ECO:0000256" key="24">
    <source>
        <dbReference type="ARBA" id="ARBA00047332"/>
    </source>
</evidence>
<protein>
    <recommendedName>
        <fullName evidence="23">Replicase</fullName>
        <ecNumber evidence="21">2.1.1.375</ecNumber>
        <ecNumber evidence="3">2.7.7.48</ecNumber>
        <ecNumber evidence="4">2.7.7.88</ecNumber>
    </recommendedName>
    <alternativeName>
        <fullName evidence="22">Transcriptase</fullName>
    </alternativeName>
</protein>
<evidence type="ECO:0000259" key="28">
    <source>
        <dbReference type="PROSITE" id="PS51590"/>
    </source>
</evidence>
<dbReference type="EMBL" id="KX884448">
    <property type="protein sequence ID" value="APG78816.1"/>
    <property type="molecule type" value="Genomic_RNA"/>
</dbReference>
<dbReference type="EC" id="2.1.1.375" evidence="21"/>
<sequence length="2217" mass="251593">MCDELEVELDDIDSTAFSSGKGSKSYPTTHLQSAMKCDLIKYAYGIPIGNPGRFKHTDQEIKRMFALYPLLTEQDYCTSLDYTKILYSWLRSVDDWSRVCPDYTLWKCQSSSVLHNINVQLDALRYTHPYIGDHYSRLPWETNIRVKNFKVARELWDKAITKSGRQRMEFTRNREERESLILPSKVNLPGDLEIGHSANLCVLRRKTDISIGTRDLLLMIGDLISERYLIFLSTEIAAEIGEEQYPTSDAVKQIFDWGDSVMVEDGLAGFQLLKEFEPLVTSEMLLRTNDEFSDGAEFRKSLLNELGKKNSVFKQQAEALITILAHIPTMHHLAQIFGLYRLWGHPYVDSADGLLKIKHLGLSKKVIPNALKRELACSFKSHFCKQYRAKVGKWPNLDTSRLPADSYLRAVIESNRVLDQSNLAYKPSEWFQVKGLKTFEIDSSYNLATMLSDKALSLDRDELKYHCDRFRNIGIARERRVITNWLRSTQISARELIEAVSEKGLEKKELIIGVTPKEREMKTCPRMFSLMSLRMRMFVVAVGELLADHIVPYFPEITVGDSSIQLTRRLYDMTRSQRSATPSQSVDVIMNIDFSKWNTNIRAELTNESFKFLDELFGLKQCVNYIPKMFTESLIYLADGSYLPDFDANLDVKKHPLAWTGHLGGLEGLNQKGWTAVTVVLIEMVARKHNIRFRLIGQGDNQVLRLTIPLVGDKFDPSGISAAKQTLKLFKASFVDEMEQAGLPVKISETWCSSKLFAYGKQHFFEGEPLAMSLKRLSRVFWLSNDLFPSLENAISTIHSNSLSACQSDLTTIVPFVVAVTETIYTILYHANESPYTGVGADSLIHSKRGIWKVTVENEDNGEQVTLTKSLFSLKMATYSNYIRHPVLTNNWQLVSSIALVPRVLGGYPIQYLSSFLMRGFPDPVSESLSMLKRIIDLTDERQIKIALTSVANPEYSIYCSSQMIIQDPFSINALIPSSATGVLKSAVRTYLNSPGIVTNPFFLRFFQESESSVKPLCQALTRSTPLWPRLLHDVFDASLPGFAASVVGRIVKTTTVVMEAIKVDGKRVEERMVYSDQNLFISIIYKLNEHRPGGWTCSLEHAIDLRNNSWHRFAPIEGVSTPHPIEYLKSVQLDYGECRLCDLNQQPDYLLVYVSPGKSDNPCSRMWNKLGPTTPYLGSSTSEKMRQELYTSFEITDPLITRAARVLRAINWLVSESDELAQLMTRIFSCITDVAPECFFSVEDSFSGSAEHRYQDYASFHGGLISTLYGLPSYVHMSTNQWNSYSKGATNHNIHFQAVLCIMQALVMFSKKTVSRYDSHVFHFHAVHKECIKVIQEPSITGLPGVNNVILQSYPDSEYCFISKDRLIERRRDCFKSVKCKKLETLPGNHQDKALCAIMAQELTDLVLVALRETRITHIGVQRTAPMTWGKDADPVILIEETSLYIACSIYRRNRHEINLKHVQSIQDLLSALIPLIGSLPDKAFYPLNFLFQFPESRLSLLASMYAIEGPHSFPMKDSSVAACCKRAVISVLSSRSLYMRPMILTFNKFVIKQNEWLSNQIFSLLCRSDKLSTLWESWEVLDKLICEATLSNESDFEVAIQSILTIDLPLQKDLSQSDRSTIINDWDEILRTLTFAEVNMSGDKAHKLRPQAQVMDTKPSLSFIQTSSVYDSRLSVICPPVTWNLSASSVTPLVDMESPPRRSDFRSHFFRPVPLITTAHYKYLDLISEYVQTYNPGDMVIICGDGTGGVTTLIHRLNPNIRLYFNSLVDLEDTVAHSLTSFYPPATDYILHTKSIYKMRQSIEGISDITDPRFVNQLQSISKGKTVRMIVCDAEGAGWTSPEKGIAIVGNLTKAAQRIGRDVVLVIKSYATDYRCVSVQSSILSSVFEVVKAARSAFSSYHNTEIFFIAERPTNAQQYIPILCDNSIKGIMPSLPYQEQMKDIIKQLLNYMPPTPTLCDRVTTLLNSTSLSKQAMAQLEQAYRFVPLNSIFDYPPLNWTQLYWGPITSRLRSRLSAIKTKTSELSVMAGYTTARDVVLHIFSLLLRIYDPEYLLHTVFKSTFADGYVMFYATDNRRTSAVIVSSAFVEECSNLTVETPFSRRGSQAYFVKISKAFSKPQTKRLFSRLGQFRNFFCLSATARLTGLRWVLSSEDDTGYSSGPGVLAIDMTDMVVRIPRFAWPISQMLKDKIDEECIMYKVTQCDDSYYHAMTKDS</sequence>
<evidence type="ECO:0000256" key="22">
    <source>
        <dbReference type="ARBA" id="ARBA00030436"/>
    </source>
</evidence>
<keyword evidence="30" id="KW-1185">Reference proteome</keyword>
<proteinExistence type="predicted"/>
<dbReference type="GO" id="GO:0044423">
    <property type="term" value="C:virion component"/>
    <property type="evidence" value="ECO:0007669"/>
    <property type="project" value="UniProtKB-KW"/>
</dbReference>
<comment type="catalytic activity">
    <reaction evidence="25">
        <text>a 5'-end (5'-triphosphoguanosine)-adenylyl-adenylyl-cytidylyl-adenosine in mRNA + 2 S-adenosyl-L-methionine = a 5'-end (N(7)-methyl 5'-triphosphoguanosine)-(2'-O-methyladenylyl)-adenylyl-cytidylyl-adenosine in mRNA + 2 S-adenosyl-L-homocysteine + H(+)</text>
        <dbReference type="Rhea" id="RHEA:65376"/>
        <dbReference type="Rhea" id="RHEA-COMP:16797"/>
        <dbReference type="Rhea" id="RHEA-COMP:16798"/>
        <dbReference type="ChEBI" id="CHEBI:15378"/>
        <dbReference type="ChEBI" id="CHEBI:57856"/>
        <dbReference type="ChEBI" id="CHEBI:59789"/>
        <dbReference type="ChEBI" id="CHEBI:156483"/>
        <dbReference type="ChEBI" id="CHEBI:156484"/>
        <dbReference type="EC" id="2.1.1.375"/>
    </reaction>
</comment>
<evidence type="ECO:0000256" key="20">
    <source>
        <dbReference type="ARBA" id="ARBA00024499"/>
    </source>
</evidence>
<evidence type="ECO:0000256" key="26">
    <source>
        <dbReference type="ARBA" id="ARBA00048548"/>
    </source>
</evidence>
<keyword evidence="13" id="KW-0067">ATP-binding</keyword>
<dbReference type="InterPro" id="IPR039530">
    <property type="entry name" value="L_methyltransferase_rhabdo"/>
</dbReference>
<dbReference type="Proteomes" id="UP000203224">
    <property type="component" value="Segment"/>
</dbReference>
<evidence type="ECO:0000256" key="4">
    <source>
        <dbReference type="ARBA" id="ARBA00012582"/>
    </source>
</evidence>
<keyword evidence="8" id="KW-0808">Transferase</keyword>
<dbReference type="GO" id="GO:0003968">
    <property type="term" value="F:RNA-directed RNA polymerase activity"/>
    <property type="evidence" value="ECO:0007669"/>
    <property type="project" value="UniProtKB-KW"/>
</dbReference>
<dbReference type="InterPro" id="IPR026890">
    <property type="entry name" value="Mononeg_mRNAcap"/>
</dbReference>
<evidence type="ECO:0000259" key="27">
    <source>
        <dbReference type="PROSITE" id="PS50526"/>
    </source>
</evidence>
<evidence type="ECO:0000256" key="5">
    <source>
        <dbReference type="ARBA" id="ARBA00022484"/>
    </source>
</evidence>
<keyword evidence="11" id="KW-0547">Nucleotide-binding</keyword>
<comment type="catalytic activity">
    <reaction evidence="26">
        <text>GTP + H2O = GDP + phosphate + H(+)</text>
        <dbReference type="Rhea" id="RHEA:19669"/>
        <dbReference type="ChEBI" id="CHEBI:15377"/>
        <dbReference type="ChEBI" id="CHEBI:15378"/>
        <dbReference type="ChEBI" id="CHEBI:37565"/>
        <dbReference type="ChEBI" id="CHEBI:43474"/>
        <dbReference type="ChEBI" id="CHEBI:58189"/>
    </reaction>
</comment>
<dbReference type="InterPro" id="IPR025786">
    <property type="entry name" value="Mononega_L_MeTrfase"/>
</dbReference>
<evidence type="ECO:0000256" key="13">
    <source>
        <dbReference type="ARBA" id="ARBA00022840"/>
    </source>
</evidence>
<keyword evidence="10" id="KW-0548">Nucleotidyltransferase</keyword>
<name>A0A1L3KN76_9RHAB</name>
<keyword evidence="15" id="KW-0693">Viral RNA replication</keyword>
<evidence type="ECO:0000256" key="6">
    <source>
        <dbReference type="ARBA" id="ARBA00022603"/>
    </source>
</evidence>
<dbReference type="Pfam" id="PF14314">
    <property type="entry name" value="Methyltrans_Mon_2nd"/>
    <property type="match status" value="1"/>
</dbReference>
<dbReference type="GeneID" id="30855466"/>
<evidence type="ECO:0000256" key="7">
    <source>
        <dbReference type="ARBA" id="ARBA00022664"/>
    </source>
</evidence>
<evidence type="ECO:0000256" key="14">
    <source>
        <dbReference type="ARBA" id="ARBA00022844"/>
    </source>
</evidence>
<dbReference type="EC" id="2.7.7.48" evidence="3"/>